<dbReference type="Proteomes" id="UP001157502">
    <property type="component" value="Chromosome 6"/>
</dbReference>
<evidence type="ECO:0000313" key="1">
    <source>
        <dbReference type="EMBL" id="KAJ8009795.1"/>
    </source>
</evidence>
<evidence type="ECO:0000313" key="2">
    <source>
        <dbReference type="Proteomes" id="UP001157502"/>
    </source>
</evidence>
<protein>
    <submittedName>
        <fullName evidence="1">Uncharacterized protein</fullName>
    </submittedName>
</protein>
<proteinExistence type="predicted"/>
<comment type="caution">
    <text evidence="1">The sequence shown here is derived from an EMBL/GenBank/DDBJ whole genome shotgun (WGS) entry which is preliminary data.</text>
</comment>
<sequence length="110" mass="11995">MSWGKATLSPVDSLGGLAPAIAVMSFDGNSVFETWLGVWASWLRSPRLREHTILNGSTGLCHFSVFRRQYLWTGGLTGLSSSPRLPCLNQSSHCDSKLASPESVTQRTVK</sequence>
<gene>
    <name evidence="1" type="ORF">DPEC_G00067920</name>
</gene>
<reference evidence="1" key="1">
    <citation type="submission" date="2021-05" db="EMBL/GenBank/DDBJ databases">
        <authorList>
            <person name="Pan Q."/>
            <person name="Jouanno E."/>
            <person name="Zahm M."/>
            <person name="Klopp C."/>
            <person name="Cabau C."/>
            <person name="Louis A."/>
            <person name="Berthelot C."/>
            <person name="Parey E."/>
            <person name="Roest Crollius H."/>
            <person name="Montfort J."/>
            <person name="Robinson-Rechavi M."/>
            <person name="Bouchez O."/>
            <person name="Lampietro C."/>
            <person name="Lopez Roques C."/>
            <person name="Donnadieu C."/>
            <person name="Postlethwait J."/>
            <person name="Bobe J."/>
            <person name="Dillon D."/>
            <person name="Chandos A."/>
            <person name="von Hippel F."/>
            <person name="Guiguen Y."/>
        </authorList>
    </citation>
    <scope>NUCLEOTIDE SEQUENCE</scope>
    <source>
        <strain evidence="1">YG-Jan2019</strain>
    </source>
</reference>
<keyword evidence="2" id="KW-1185">Reference proteome</keyword>
<name>A0ACC2H1Z0_DALPE</name>
<accession>A0ACC2H1Z0</accession>
<dbReference type="EMBL" id="CM055733">
    <property type="protein sequence ID" value="KAJ8009795.1"/>
    <property type="molecule type" value="Genomic_DNA"/>
</dbReference>
<organism evidence="1 2">
    <name type="scientific">Dallia pectoralis</name>
    <name type="common">Alaska blackfish</name>
    <dbReference type="NCBI Taxonomy" id="75939"/>
    <lineage>
        <taxon>Eukaryota</taxon>
        <taxon>Metazoa</taxon>
        <taxon>Chordata</taxon>
        <taxon>Craniata</taxon>
        <taxon>Vertebrata</taxon>
        <taxon>Euteleostomi</taxon>
        <taxon>Actinopterygii</taxon>
        <taxon>Neopterygii</taxon>
        <taxon>Teleostei</taxon>
        <taxon>Protacanthopterygii</taxon>
        <taxon>Esociformes</taxon>
        <taxon>Umbridae</taxon>
        <taxon>Dallia</taxon>
    </lineage>
</organism>